<feature type="domain" description="Fe/B12 periplasmic-binding" evidence="7">
    <location>
        <begin position="68"/>
        <end position="326"/>
    </location>
</feature>
<feature type="compositionally biased region" description="Low complexity" evidence="5">
    <location>
        <begin position="24"/>
        <end position="36"/>
    </location>
</feature>
<evidence type="ECO:0000259" key="7">
    <source>
        <dbReference type="PROSITE" id="PS50983"/>
    </source>
</evidence>
<keyword evidence="3" id="KW-0813">Transport</keyword>
<comment type="subcellular location">
    <subcellularLocation>
        <location evidence="1">Cell membrane</location>
        <topology evidence="1">Lipid-anchor</topology>
    </subcellularLocation>
</comment>
<dbReference type="GO" id="GO:0005886">
    <property type="term" value="C:plasma membrane"/>
    <property type="evidence" value="ECO:0007669"/>
    <property type="project" value="UniProtKB-SubCell"/>
</dbReference>
<proteinExistence type="inferred from homology"/>
<evidence type="ECO:0000256" key="3">
    <source>
        <dbReference type="ARBA" id="ARBA00022448"/>
    </source>
</evidence>
<dbReference type="RefSeq" id="WP_089749451.1">
    <property type="nucleotide sequence ID" value="NZ_FOOG01000002.1"/>
</dbReference>
<dbReference type="OrthoDB" id="63946at2"/>
<protein>
    <submittedName>
        <fullName evidence="8">Iron complex transport system substrate-binding protein</fullName>
    </submittedName>
</protein>
<sequence>MKKSIWFIVLACFMMFLAACGNNSEDASASDNSNESSEQESEASDESSQTVSVEHELGTTEVPKNPEKVAVFNYGTLSHLDDLGISVEGVAKGTLPSYLSQYDSEEYTNIGSLKEPDFEAIHEMDPDVIIMAGRQGEAYEDLSDIAPTVYISTDTEKLEESYKNGLQTIGEIFGKETEVEEKINQFEETATSVQDIAQNSDKKGLVVLSSGGKLSAYGKGSRFGIIHDVFGVIPVTEEIEASTHGMEISFEYISKQNPDYLFVIDRDQVVGGESAASEVLDNELVNGTNAAQDENIFYLDPEIWYLSSGLPPVGKMAEEIKTAIQE</sequence>
<keyword evidence="9" id="KW-1185">Reference proteome</keyword>
<evidence type="ECO:0000256" key="5">
    <source>
        <dbReference type="SAM" id="MobiDB-lite"/>
    </source>
</evidence>
<feature type="signal peptide" evidence="6">
    <location>
        <begin position="1"/>
        <end position="18"/>
    </location>
</feature>
<keyword evidence="4 6" id="KW-0732">Signal</keyword>
<dbReference type="CDD" id="cd01140">
    <property type="entry name" value="FatB"/>
    <property type="match status" value="1"/>
</dbReference>
<evidence type="ECO:0000256" key="2">
    <source>
        <dbReference type="ARBA" id="ARBA00008814"/>
    </source>
</evidence>
<dbReference type="InterPro" id="IPR051313">
    <property type="entry name" value="Bact_iron-sidero_bind"/>
</dbReference>
<dbReference type="PROSITE" id="PS51257">
    <property type="entry name" value="PROKAR_LIPOPROTEIN"/>
    <property type="match status" value="1"/>
</dbReference>
<dbReference type="Proteomes" id="UP000198897">
    <property type="component" value="Unassembled WGS sequence"/>
</dbReference>
<feature type="chain" id="PRO_5039047784" evidence="6">
    <location>
        <begin position="19"/>
        <end position="326"/>
    </location>
</feature>
<dbReference type="PANTHER" id="PTHR30532">
    <property type="entry name" value="IRON III DICITRATE-BINDING PERIPLASMIC PROTEIN"/>
    <property type="match status" value="1"/>
</dbReference>
<dbReference type="PROSITE" id="PS50983">
    <property type="entry name" value="FE_B12_PBP"/>
    <property type="match status" value="1"/>
</dbReference>
<dbReference type="InterPro" id="IPR033870">
    <property type="entry name" value="FatB"/>
</dbReference>
<dbReference type="SUPFAM" id="SSF53807">
    <property type="entry name" value="Helical backbone' metal receptor"/>
    <property type="match status" value="1"/>
</dbReference>
<dbReference type="EMBL" id="FOOG01000002">
    <property type="protein sequence ID" value="SFF56848.1"/>
    <property type="molecule type" value="Genomic_DNA"/>
</dbReference>
<evidence type="ECO:0000256" key="6">
    <source>
        <dbReference type="SAM" id="SignalP"/>
    </source>
</evidence>
<evidence type="ECO:0000256" key="1">
    <source>
        <dbReference type="ARBA" id="ARBA00004193"/>
    </source>
</evidence>
<name>A0A1I2JRR7_9BACI</name>
<dbReference type="PANTHER" id="PTHR30532:SF28">
    <property type="entry name" value="PETROBACTIN-BINDING PROTEIN YCLQ"/>
    <property type="match status" value="1"/>
</dbReference>
<reference evidence="9" key="1">
    <citation type="submission" date="2016-10" db="EMBL/GenBank/DDBJ databases">
        <authorList>
            <person name="Varghese N."/>
            <person name="Submissions S."/>
        </authorList>
    </citation>
    <scope>NUCLEOTIDE SEQUENCE [LARGE SCALE GENOMIC DNA]</scope>
    <source>
        <strain evidence="9">FP5</strain>
    </source>
</reference>
<dbReference type="Gene3D" id="3.40.50.1980">
    <property type="entry name" value="Nitrogenase molybdenum iron protein domain"/>
    <property type="match status" value="2"/>
</dbReference>
<evidence type="ECO:0000313" key="8">
    <source>
        <dbReference type="EMBL" id="SFF56848.1"/>
    </source>
</evidence>
<dbReference type="GO" id="GO:0030288">
    <property type="term" value="C:outer membrane-bounded periplasmic space"/>
    <property type="evidence" value="ECO:0007669"/>
    <property type="project" value="TreeGrafter"/>
</dbReference>
<dbReference type="GO" id="GO:1901678">
    <property type="term" value="P:iron coordination entity transport"/>
    <property type="evidence" value="ECO:0007669"/>
    <property type="project" value="UniProtKB-ARBA"/>
</dbReference>
<evidence type="ECO:0000256" key="4">
    <source>
        <dbReference type="ARBA" id="ARBA00022729"/>
    </source>
</evidence>
<dbReference type="InterPro" id="IPR002491">
    <property type="entry name" value="ABC_transptr_periplasmic_BD"/>
</dbReference>
<evidence type="ECO:0000313" key="9">
    <source>
        <dbReference type="Proteomes" id="UP000198897"/>
    </source>
</evidence>
<dbReference type="AlphaFoldDB" id="A0A1I2JRR7"/>
<organism evidence="8 9">
    <name type="scientific">Halobacillus alkaliphilus</name>
    <dbReference type="NCBI Taxonomy" id="396056"/>
    <lineage>
        <taxon>Bacteria</taxon>
        <taxon>Bacillati</taxon>
        <taxon>Bacillota</taxon>
        <taxon>Bacilli</taxon>
        <taxon>Bacillales</taxon>
        <taxon>Bacillaceae</taxon>
        <taxon>Halobacillus</taxon>
    </lineage>
</organism>
<comment type="similarity">
    <text evidence="2">Belongs to the bacterial solute-binding protein 8 family.</text>
</comment>
<accession>A0A1I2JRR7</accession>
<dbReference type="Pfam" id="PF01497">
    <property type="entry name" value="Peripla_BP_2"/>
    <property type="match status" value="1"/>
</dbReference>
<gene>
    <name evidence="8" type="ORF">SAMN05216353_1027</name>
</gene>
<feature type="region of interest" description="Disordered" evidence="5">
    <location>
        <begin position="24"/>
        <end position="64"/>
    </location>
</feature>